<feature type="transmembrane region" description="Helical" evidence="2">
    <location>
        <begin position="12"/>
        <end position="33"/>
    </location>
</feature>
<evidence type="ECO:0000256" key="1">
    <source>
        <dbReference type="SAM" id="MobiDB-lite"/>
    </source>
</evidence>
<proteinExistence type="predicted"/>
<name>A0A1X2A319_9MYCO</name>
<reference evidence="3 4" key="1">
    <citation type="journal article" date="2015" name="Emerg. Microbes Infect.">
        <title>Characterization of 17 strains belonging to the Mycobacterium simiae complex and description of Mycobacterium paraense sp. nov.</title>
        <authorList>
            <person name="Fusco da Costa A.R."/>
            <person name="Fedrizzi T."/>
            <person name="Lopes M.L."/>
            <person name="Pecorari M."/>
            <person name="Oliveira da Costa W.L."/>
            <person name="Giacobazzi E."/>
            <person name="da Costa Bahia J.R."/>
            <person name="De Sanctis V."/>
            <person name="Batista Lima K.V."/>
            <person name="Bertorelli R."/>
            <person name="Grottola A."/>
            <person name="Fabio A."/>
            <person name="Mariottini A."/>
            <person name="Ferretti P."/>
            <person name="Di Leva F."/>
            <person name="Fregni Serpini G."/>
            <person name="Tagliazucchi S."/>
            <person name="Rumpianesi F."/>
            <person name="Jousson O."/>
            <person name="Segata N."/>
            <person name="Tortoli E."/>
        </authorList>
    </citation>
    <scope>NUCLEOTIDE SEQUENCE [LARGE SCALE GENOMIC DNA]</scope>
    <source>
        <strain evidence="3 4">IEC33</strain>
    </source>
</reference>
<comment type="caution">
    <text evidence="3">The sequence shown here is derived from an EMBL/GenBank/DDBJ whole genome shotgun (WGS) entry which is preliminary data.</text>
</comment>
<feature type="transmembrane region" description="Helical" evidence="2">
    <location>
        <begin position="112"/>
        <end position="130"/>
    </location>
</feature>
<evidence type="ECO:0000256" key="2">
    <source>
        <dbReference type="SAM" id="Phobius"/>
    </source>
</evidence>
<dbReference type="EMBL" id="LQPN01000080">
    <property type="protein sequence ID" value="ORW36544.1"/>
    <property type="molecule type" value="Genomic_DNA"/>
</dbReference>
<feature type="compositionally biased region" description="Low complexity" evidence="1">
    <location>
        <begin position="165"/>
        <end position="174"/>
    </location>
</feature>
<sequence>MDPGRFHSGRWFLLVEGALVSLFGIAGLVSAALHPHAGPTGAPVFGLTATPLYSGILLAFGVAAIACSWHRRAAITVTALSAVAYTILLFVSSVATTGDKPTPPLGFHAAEVLLNGILAVVNLALLMWLIPDELGDEVWAPRRRRGRDRRQPPASETPAAPPAPAAATTVSSTPKQEPAAKQSPPRQSPATEEPPAQRVTTQQPAVRAASPAPPWRVLAAVALVLAVVGVVVWMRRH</sequence>
<feature type="transmembrane region" description="Helical" evidence="2">
    <location>
        <begin position="45"/>
        <end position="66"/>
    </location>
</feature>
<feature type="region of interest" description="Disordered" evidence="1">
    <location>
        <begin position="141"/>
        <end position="207"/>
    </location>
</feature>
<dbReference type="Proteomes" id="UP000193285">
    <property type="component" value="Unassembled WGS sequence"/>
</dbReference>
<accession>A0A1X2A319</accession>
<evidence type="ECO:0000313" key="4">
    <source>
        <dbReference type="Proteomes" id="UP000193285"/>
    </source>
</evidence>
<protein>
    <submittedName>
        <fullName evidence="3">Uncharacterized protein</fullName>
    </submittedName>
</protein>
<evidence type="ECO:0000313" key="3">
    <source>
        <dbReference type="EMBL" id="ORW36544.1"/>
    </source>
</evidence>
<keyword evidence="2" id="KW-0472">Membrane</keyword>
<keyword evidence="2" id="KW-1133">Transmembrane helix</keyword>
<dbReference type="AlphaFoldDB" id="A0A1X2A319"/>
<feature type="transmembrane region" description="Helical" evidence="2">
    <location>
        <begin position="73"/>
        <end position="92"/>
    </location>
</feature>
<organism evidence="3 4">
    <name type="scientific">Mycobacterium paraense</name>
    <dbReference type="NCBI Taxonomy" id="767916"/>
    <lineage>
        <taxon>Bacteria</taxon>
        <taxon>Bacillati</taxon>
        <taxon>Actinomycetota</taxon>
        <taxon>Actinomycetes</taxon>
        <taxon>Mycobacteriales</taxon>
        <taxon>Mycobacteriaceae</taxon>
        <taxon>Mycobacterium</taxon>
        <taxon>Mycobacterium simiae complex</taxon>
    </lineage>
</organism>
<dbReference type="Pfam" id="PF14325">
    <property type="entry name" value="DUF4383"/>
    <property type="match status" value="1"/>
</dbReference>
<feature type="transmembrane region" description="Helical" evidence="2">
    <location>
        <begin position="217"/>
        <end position="234"/>
    </location>
</feature>
<gene>
    <name evidence="3" type="ORF">AWB90_25690</name>
</gene>
<keyword evidence="2" id="KW-0812">Transmembrane</keyword>